<proteinExistence type="predicted"/>
<dbReference type="EMBL" id="VEVO01000002">
    <property type="protein sequence ID" value="KAF0046304.1"/>
    <property type="molecule type" value="Genomic_DNA"/>
</dbReference>
<reference evidence="1 2" key="1">
    <citation type="submission" date="2019-06" db="EMBL/GenBank/DDBJ databases">
        <title>Draft genomes of female and male turbot (Scophthalmus maximus).</title>
        <authorList>
            <person name="Xu H."/>
            <person name="Xu X.-W."/>
            <person name="Shao C."/>
            <person name="Chen S."/>
        </authorList>
    </citation>
    <scope>NUCLEOTIDE SEQUENCE [LARGE SCALE GENOMIC DNA]</scope>
    <source>
        <strain evidence="1">Ysfricsl-2016a</strain>
        <tissue evidence="1">Blood</tissue>
    </source>
</reference>
<dbReference type="AlphaFoldDB" id="A0A6A4TSU3"/>
<organism evidence="1 2">
    <name type="scientific">Scophthalmus maximus</name>
    <name type="common">Turbot</name>
    <name type="synonym">Psetta maxima</name>
    <dbReference type="NCBI Taxonomy" id="52904"/>
    <lineage>
        <taxon>Eukaryota</taxon>
        <taxon>Metazoa</taxon>
        <taxon>Chordata</taxon>
        <taxon>Craniata</taxon>
        <taxon>Vertebrata</taxon>
        <taxon>Euteleostomi</taxon>
        <taxon>Actinopterygii</taxon>
        <taxon>Neopterygii</taxon>
        <taxon>Teleostei</taxon>
        <taxon>Neoteleostei</taxon>
        <taxon>Acanthomorphata</taxon>
        <taxon>Carangaria</taxon>
        <taxon>Pleuronectiformes</taxon>
        <taxon>Pleuronectoidei</taxon>
        <taxon>Scophthalmidae</taxon>
        <taxon>Scophthalmus</taxon>
    </lineage>
</organism>
<name>A0A6A4TSU3_SCOMX</name>
<gene>
    <name evidence="1" type="ORF">F2P81_002833</name>
</gene>
<sequence length="222" mass="24402">MDSFFPQAENKSEKLRRCLLRDSHIAARRVQRSTRYFQTSCARTVELLSESASRGGFITGGRLRFTETQRSVVIANHSGLSLRGRRRGAAEQRHLLAEQSLSCPTTRQQNHVAAVKIEPASLLCGGSSPGWSESHGGRPAVGCGVQTSGQERRSCDSGVLWAALSQLILRYTRLACSPPVSLPFHQPPTEELRYVKPALAGEVRRGRGKLFQSCVERGRATS</sequence>
<dbReference type="Proteomes" id="UP000438429">
    <property type="component" value="Unassembled WGS sequence"/>
</dbReference>
<protein>
    <submittedName>
        <fullName evidence="1">Uncharacterized protein</fullName>
    </submittedName>
</protein>
<accession>A0A6A4TSU3</accession>
<comment type="caution">
    <text evidence="1">The sequence shown here is derived from an EMBL/GenBank/DDBJ whole genome shotgun (WGS) entry which is preliminary data.</text>
</comment>
<evidence type="ECO:0000313" key="2">
    <source>
        <dbReference type="Proteomes" id="UP000438429"/>
    </source>
</evidence>
<evidence type="ECO:0000313" key="1">
    <source>
        <dbReference type="EMBL" id="KAF0046304.1"/>
    </source>
</evidence>